<dbReference type="InParanoid" id="K1VR19"/>
<evidence type="ECO:0000256" key="9">
    <source>
        <dbReference type="SAM" id="Phobius"/>
    </source>
</evidence>
<sequence length="619" mass="68172">MSNEESGQFVQLSGMPSPSLTEGGSSITFSNLSYEVKNKHGTKRLVDNVSVTVKQGQMLAILGPSGAGKSTLLDVMSFRKKHMDGGSITLNNQPLSAMTMAQVSSYVEQDDQHLGVLTVRETITYAARLTQSGMTKGEIRTRVDQIITDLGLQSCADLKIGTPIQRGISGGQRRRVTVGTGLVTFPRVLFLDEPTSGLDSTSAREVMASIKRIAEAEGIIVIATIHAPSIEALSLFDKMMILAQGRTAFLGTLQQANDRCNAIGFPIPEYMNPANHLLDLVGTDFMHEDKATALERLLAAHVEEPLPEPKSFGAPVALRKRPWSANINATLILSERTLLNYSRNLLAYGVRFGMYLGMALLLATIWIRLGDSDSIINDRLSVHFFSVAFLGFMSVAGIPSFLEERSVFLRERKNGLYGPLPFVLSNTVVMLPFMFICAFAFSVIIYWAIGLHPGANAFWRFVAFLYLAVLCAEAQAQVIAALVPIFIAALALTAFMNGFWMCVQGYFIKARSLPRFWYYSFHFMDFQTFAFDILVKNDLVGEVFKCNSAFLPGGDCNCVYPASTKTIELFGKCRVSGQDVIDYLEFGGIPLGGYAGILVAIIVLYRVFLYLALYFQRHP</sequence>
<dbReference type="Gene3D" id="3.40.50.300">
    <property type="entry name" value="P-loop containing nucleotide triphosphate hydrolases"/>
    <property type="match status" value="1"/>
</dbReference>
<keyword evidence="3 9" id="KW-0812">Transmembrane</keyword>
<dbReference type="SUPFAM" id="SSF52540">
    <property type="entry name" value="P-loop containing nucleoside triphosphate hydrolases"/>
    <property type="match status" value="1"/>
</dbReference>
<proteinExistence type="predicted"/>
<dbReference type="InterPro" id="IPR043926">
    <property type="entry name" value="ABCG_dom"/>
</dbReference>
<gene>
    <name evidence="11" type="ORF">A1Q2_06561</name>
</gene>
<evidence type="ECO:0000259" key="10">
    <source>
        <dbReference type="PROSITE" id="PS50893"/>
    </source>
</evidence>
<dbReference type="Pfam" id="PF19055">
    <property type="entry name" value="ABC2_membrane_7"/>
    <property type="match status" value="1"/>
</dbReference>
<evidence type="ECO:0000256" key="4">
    <source>
        <dbReference type="ARBA" id="ARBA00022741"/>
    </source>
</evidence>
<dbReference type="PANTHER" id="PTHR48041:SF98">
    <property type="entry name" value="TRANSPORTER, PUTATIVE (EUROFUNG)-RELATED"/>
    <property type="match status" value="1"/>
</dbReference>
<comment type="subcellular location">
    <subcellularLocation>
        <location evidence="1">Membrane</location>
        <topology evidence="1">Multi-pass membrane protein</topology>
    </subcellularLocation>
</comment>
<evidence type="ECO:0000256" key="3">
    <source>
        <dbReference type="ARBA" id="ARBA00022692"/>
    </source>
</evidence>
<dbReference type="InterPro" id="IPR050352">
    <property type="entry name" value="ABCG_transporters"/>
</dbReference>
<dbReference type="PROSITE" id="PS00211">
    <property type="entry name" value="ABC_TRANSPORTER_1"/>
    <property type="match status" value="1"/>
</dbReference>
<feature type="transmembrane region" description="Helical" evidence="9">
    <location>
        <begin position="461"/>
        <end position="479"/>
    </location>
</feature>
<dbReference type="Proteomes" id="UP000006757">
    <property type="component" value="Unassembled WGS sequence"/>
</dbReference>
<dbReference type="InterPro" id="IPR027417">
    <property type="entry name" value="P-loop_NTPase"/>
</dbReference>
<keyword evidence="12" id="KW-1185">Reference proteome</keyword>
<dbReference type="InterPro" id="IPR013525">
    <property type="entry name" value="ABC2_TM"/>
</dbReference>
<dbReference type="OrthoDB" id="66620at2759"/>
<evidence type="ECO:0000256" key="2">
    <source>
        <dbReference type="ARBA" id="ARBA00022448"/>
    </source>
</evidence>
<dbReference type="STRING" id="1220162.K1VR19"/>
<evidence type="ECO:0000256" key="5">
    <source>
        <dbReference type="ARBA" id="ARBA00022840"/>
    </source>
</evidence>
<dbReference type="GO" id="GO:0016887">
    <property type="term" value="F:ATP hydrolysis activity"/>
    <property type="evidence" value="ECO:0007669"/>
    <property type="project" value="InterPro"/>
</dbReference>
<feature type="region of interest" description="Disordered" evidence="8">
    <location>
        <begin position="1"/>
        <end position="21"/>
    </location>
</feature>
<evidence type="ECO:0000256" key="8">
    <source>
        <dbReference type="SAM" id="MobiDB-lite"/>
    </source>
</evidence>
<feature type="domain" description="ABC transporter" evidence="10">
    <location>
        <begin position="27"/>
        <end position="269"/>
    </location>
</feature>
<dbReference type="PROSITE" id="PS50893">
    <property type="entry name" value="ABC_TRANSPORTER_2"/>
    <property type="match status" value="1"/>
</dbReference>
<keyword evidence="5" id="KW-0067">ATP-binding</keyword>
<dbReference type="PANTHER" id="PTHR48041">
    <property type="entry name" value="ABC TRANSPORTER G FAMILY MEMBER 28"/>
    <property type="match status" value="1"/>
</dbReference>
<dbReference type="EMBL" id="AMBO01000375">
    <property type="protein sequence ID" value="EKC99157.1"/>
    <property type="molecule type" value="Genomic_DNA"/>
</dbReference>
<keyword evidence="6 9" id="KW-1133">Transmembrane helix</keyword>
<dbReference type="AlphaFoldDB" id="K1VR19"/>
<dbReference type="Pfam" id="PF00005">
    <property type="entry name" value="ABC_tran"/>
    <property type="match status" value="1"/>
</dbReference>
<dbReference type="Pfam" id="PF01061">
    <property type="entry name" value="ABC2_membrane"/>
    <property type="match status" value="1"/>
</dbReference>
<evidence type="ECO:0000256" key="1">
    <source>
        <dbReference type="ARBA" id="ARBA00004141"/>
    </source>
</evidence>
<dbReference type="GO" id="GO:0140359">
    <property type="term" value="F:ABC-type transporter activity"/>
    <property type="evidence" value="ECO:0007669"/>
    <property type="project" value="InterPro"/>
</dbReference>
<comment type="caution">
    <text evidence="11">The sequence shown here is derived from an EMBL/GenBank/DDBJ whole genome shotgun (WGS) entry which is preliminary data.</text>
</comment>
<dbReference type="InterPro" id="IPR003593">
    <property type="entry name" value="AAA+_ATPase"/>
</dbReference>
<reference evidence="11 12" key="1">
    <citation type="journal article" date="2012" name="Eukaryot. Cell">
        <title>Genome sequence of the Trichosporon asahii environmental strain CBS 8904.</title>
        <authorList>
            <person name="Yang R.Y."/>
            <person name="Li H.T."/>
            <person name="Zhu H."/>
            <person name="Zhou G.P."/>
            <person name="Wang M."/>
            <person name="Wang L."/>
        </authorList>
    </citation>
    <scope>NUCLEOTIDE SEQUENCE [LARGE SCALE GENOMIC DNA]</scope>
    <source>
        <strain evidence="11 12">CBS 8904</strain>
    </source>
</reference>
<evidence type="ECO:0000313" key="12">
    <source>
        <dbReference type="Proteomes" id="UP000006757"/>
    </source>
</evidence>
<keyword evidence="4" id="KW-0547">Nucleotide-binding</keyword>
<dbReference type="InterPro" id="IPR017871">
    <property type="entry name" value="ABC_transporter-like_CS"/>
</dbReference>
<feature type="transmembrane region" description="Helical" evidence="9">
    <location>
        <begin position="345"/>
        <end position="369"/>
    </location>
</feature>
<protein>
    <recommendedName>
        <fullName evidence="10">ABC transporter domain-containing protein</fullName>
    </recommendedName>
</protein>
<evidence type="ECO:0000256" key="7">
    <source>
        <dbReference type="ARBA" id="ARBA00023136"/>
    </source>
</evidence>
<dbReference type="HOGENOM" id="CLU_000604_57_7_1"/>
<keyword evidence="7 9" id="KW-0472">Membrane</keyword>
<feature type="transmembrane region" description="Helical" evidence="9">
    <location>
        <begin position="485"/>
        <end position="507"/>
    </location>
</feature>
<feature type="transmembrane region" description="Helical" evidence="9">
    <location>
        <begin position="422"/>
        <end position="449"/>
    </location>
</feature>
<keyword evidence="2" id="KW-0813">Transport</keyword>
<accession>K1VR19</accession>
<dbReference type="eggNOG" id="KOG0061">
    <property type="taxonomic scope" value="Eukaryota"/>
</dbReference>
<dbReference type="InterPro" id="IPR003439">
    <property type="entry name" value="ABC_transporter-like_ATP-bd"/>
</dbReference>
<dbReference type="GO" id="GO:0016020">
    <property type="term" value="C:membrane"/>
    <property type="evidence" value="ECO:0007669"/>
    <property type="project" value="UniProtKB-SubCell"/>
</dbReference>
<feature type="transmembrane region" description="Helical" evidence="9">
    <location>
        <begin position="516"/>
        <end position="535"/>
    </location>
</feature>
<dbReference type="OMA" id="FWYYTFY"/>
<dbReference type="SMART" id="SM00382">
    <property type="entry name" value="AAA"/>
    <property type="match status" value="1"/>
</dbReference>
<evidence type="ECO:0000313" key="11">
    <source>
        <dbReference type="EMBL" id="EKC99157.1"/>
    </source>
</evidence>
<evidence type="ECO:0000256" key="6">
    <source>
        <dbReference type="ARBA" id="ARBA00022989"/>
    </source>
</evidence>
<dbReference type="GO" id="GO:0005524">
    <property type="term" value="F:ATP binding"/>
    <property type="evidence" value="ECO:0007669"/>
    <property type="project" value="UniProtKB-KW"/>
</dbReference>
<organism evidence="11 12">
    <name type="scientific">Trichosporon asahii var. asahii (strain CBS 8904)</name>
    <name type="common">Yeast</name>
    <dbReference type="NCBI Taxonomy" id="1220162"/>
    <lineage>
        <taxon>Eukaryota</taxon>
        <taxon>Fungi</taxon>
        <taxon>Dikarya</taxon>
        <taxon>Basidiomycota</taxon>
        <taxon>Agaricomycotina</taxon>
        <taxon>Tremellomycetes</taxon>
        <taxon>Trichosporonales</taxon>
        <taxon>Trichosporonaceae</taxon>
        <taxon>Trichosporon</taxon>
    </lineage>
</organism>
<feature type="transmembrane region" description="Helical" evidence="9">
    <location>
        <begin position="593"/>
        <end position="615"/>
    </location>
</feature>
<name>K1VR19_TRIAC</name>
<feature type="transmembrane region" description="Helical" evidence="9">
    <location>
        <begin position="381"/>
        <end position="402"/>
    </location>
</feature>